<feature type="compositionally biased region" description="Acidic residues" evidence="1">
    <location>
        <begin position="1249"/>
        <end position="1261"/>
    </location>
</feature>
<dbReference type="EMBL" id="JAHWGI010001190">
    <property type="protein sequence ID" value="KAK3924503.1"/>
    <property type="molecule type" value="Genomic_DNA"/>
</dbReference>
<accession>A0AAE1HNP8</accession>
<dbReference type="Proteomes" id="UP001219518">
    <property type="component" value="Unassembled WGS sequence"/>
</dbReference>
<feature type="compositionally biased region" description="Basic and acidic residues" evidence="1">
    <location>
        <begin position="818"/>
        <end position="836"/>
    </location>
</feature>
<evidence type="ECO:0000313" key="3">
    <source>
        <dbReference type="Proteomes" id="UP001219518"/>
    </source>
</evidence>
<sequence length="1271" mass="141961">MSKHSRYANVNKIKKKIKRDVVKSLQDDSASWIANSDSNHAASTAASEPGYFKSLANEVCSNNLSISGSDSLSDEEKPSPASGLNTAESLVLDNSSSHCDNFENESDCIWNLSFLEEPHAFNDSFSGPSTFQMETESLDHVITLHFDCDTCINCICGVCDDCVHIEGDSCRHCDYCRSGIDSDAGSDSDHFESDEDIESFDVDPEEELSEDQKANTKIKNEFTEIVLEQGASHALIKKMLTFFRKNNFGDFPKCPSTLLKTPVVTKVRSVPPGEYWHRGLEADLLMYAKTSGCEIIRVNFSVDGVPMMASTGADFYPICCTFNDSKDVVIDGVYYGVGKPNSADEFLKEFVDEMNLFVENGLECEGRHVCIEIHKCICDAVAKSWLLNVKGHSGTLPKHLYEHFLVLSVAMTVLSSEEHIQLHLDYARELIIYFIKTFMEVYGKKYASHNIHNLVHLVDDCKVHGTVDKFSAFPFENFYQKLKKMIRKGDKPLQQLCRRYEEQKLKNPVFIKTAPVCVGFEYSGLHNDGPLPPWCSNPQFSRMHAGLGHKLSLTQANNCCRLIDGSKYVLVDFPEGPSIVQGCWITEDMKYSAWPPEANYLSGLAYDKFMQLAQYEPKDGWTIHPITRIRAFADDFSKIRLKVKRAEDCSDTDLNSGAEMQNKSGRSLRSRKSRSVGSTAHGESSGDDESTLQEKTKVSLPIAPNFSQTLGSYIRKNEDSRSSSSHHHSRRDSHTSSKSSSSKHSNDEKASMVPPTFGFDLKRKEEDQGGSIQRKSPNDTRSTPKTSTSQSYLEAAGELSMMSTEPHKSSESNGTEGSNERKGGNKGDSCKPEASLKRSTSPSKRNHKVPVNRAWDFVDNETSNADEKDCNANEIKTPKSESLMKRDHSKEPSLSKSTPELNTPKQAAIAMAKKLTDDGYVILNFTEMRSQYKQILAEVSKLSLRPKGEAPSENTTAKLDASFQQPEEEDVLFGLPAVDSDAWDRFNQKLKDDSKFATVVVGKLKDLADGESDLGDYIRAILQRVITNSLASEYSWEGRLGNKQFSNLFIVKVIKWMVKKYTKFPRVKDDVKAVTAQWLRLAPQRSGGKNFKKYTSNKKNPNTEVSEESNDQGACRPKRVNTTSTPRNAKKKPSFSVVASPIRSPAKKKAKVVRATVDSDSDLDDHMTNTFWCYGHWKIPNGFLGARRKYCNTGKGEVGSESKISVKTEKTEKTERIVKRSLNFDPPNHDLSSESLIIMSEEDKTGDSNVEDGDSEKDEAEADKSATSDMF</sequence>
<feature type="region of interest" description="Disordered" evidence="1">
    <location>
        <begin position="650"/>
        <end position="704"/>
    </location>
</feature>
<comment type="caution">
    <text evidence="2">The sequence shown here is derived from an EMBL/GenBank/DDBJ whole genome shotgun (WGS) entry which is preliminary data.</text>
</comment>
<feature type="compositionally biased region" description="Polar residues" evidence="1">
    <location>
        <begin position="652"/>
        <end position="662"/>
    </location>
</feature>
<dbReference type="AlphaFoldDB" id="A0AAE1HNP8"/>
<feature type="region of interest" description="Disordered" evidence="1">
    <location>
        <begin position="716"/>
        <end position="902"/>
    </location>
</feature>
<feature type="compositionally biased region" description="Polar residues" evidence="1">
    <location>
        <begin position="770"/>
        <end position="792"/>
    </location>
</feature>
<reference evidence="2" key="2">
    <citation type="journal article" date="2023" name="BMC Genomics">
        <title>Pest status, molecular evolution, and epigenetic factors derived from the genome assembly of Frankliniella fusca, a thysanopteran phytovirus vector.</title>
        <authorList>
            <person name="Catto M.A."/>
            <person name="Labadie P.E."/>
            <person name="Jacobson A.L."/>
            <person name="Kennedy G.G."/>
            <person name="Srinivasan R."/>
            <person name="Hunt B.G."/>
        </authorList>
    </citation>
    <scope>NUCLEOTIDE SEQUENCE</scope>
    <source>
        <strain evidence="2">PL_HMW_Pooled</strain>
    </source>
</reference>
<name>A0AAE1HNP8_9NEOP</name>
<evidence type="ECO:0000313" key="2">
    <source>
        <dbReference type="EMBL" id="KAK3924503.1"/>
    </source>
</evidence>
<gene>
    <name evidence="2" type="ORF">KUF71_012525</name>
</gene>
<feature type="compositionally biased region" description="Basic and acidic residues" evidence="1">
    <location>
        <begin position="865"/>
        <end position="893"/>
    </location>
</feature>
<proteinExistence type="predicted"/>
<keyword evidence="3" id="KW-1185">Reference proteome</keyword>
<feature type="region of interest" description="Disordered" evidence="1">
    <location>
        <begin position="184"/>
        <end position="213"/>
    </location>
</feature>
<evidence type="ECO:0000256" key="1">
    <source>
        <dbReference type="SAM" id="MobiDB-lite"/>
    </source>
</evidence>
<feature type="region of interest" description="Disordered" evidence="1">
    <location>
        <begin position="1089"/>
        <end position="1138"/>
    </location>
</feature>
<organism evidence="2 3">
    <name type="scientific">Frankliniella fusca</name>
    <dbReference type="NCBI Taxonomy" id="407009"/>
    <lineage>
        <taxon>Eukaryota</taxon>
        <taxon>Metazoa</taxon>
        <taxon>Ecdysozoa</taxon>
        <taxon>Arthropoda</taxon>
        <taxon>Hexapoda</taxon>
        <taxon>Insecta</taxon>
        <taxon>Pterygota</taxon>
        <taxon>Neoptera</taxon>
        <taxon>Paraneoptera</taxon>
        <taxon>Thysanoptera</taxon>
        <taxon>Terebrantia</taxon>
        <taxon>Thripoidea</taxon>
        <taxon>Thripidae</taxon>
        <taxon>Frankliniella</taxon>
    </lineage>
</organism>
<feature type="region of interest" description="Disordered" evidence="1">
    <location>
        <begin position="1222"/>
        <end position="1271"/>
    </location>
</feature>
<protein>
    <submittedName>
        <fullName evidence="2">tRNA (Guanine-N(7)-)-methyltransferase B</fullName>
    </submittedName>
</protein>
<feature type="compositionally biased region" description="Acidic residues" evidence="1">
    <location>
        <begin position="192"/>
        <end position="209"/>
    </location>
</feature>
<feature type="compositionally biased region" description="Basic and acidic residues" evidence="1">
    <location>
        <begin position="1262"/>
        <end position="1271"/>
    </location>
</feature>
<dbReference type="PANTHER" id="PTHR33053">
    <property type="entry name" value="PROTEIN, PUTATIVE-RELATED"/>
    <property type="match status" value="1"/>
</dbReference>
<reference evidence="2" key="1">
    <citation type="submission" date="2021-07" db="EMBL/GenBank/DDBJ databases">
        <authorList>
            <person name="Catto M.A."/>
            <person name="Jacobson A."/>
            <person name="Kennedy G."/>
            <person name="Labadie P."/>
            <person name="Hunt B.G."/>
            <person name="Srinivasan R."/>
        </authorList>
    </citation>
    <scope>NUCLEOTIDE SEQUENCE</scope>
    <source>
        <strain evidence="2">PL_HMW_Pooled</strain>
        <tissue evidence="2">Head</tissue>
    </source>
</reference>